<keyword evidence="1" id="KW-0175">Coiled coil</keyword>
<accession>A0ABS3Q7R2</accession>
<proteinExistence type="predicted"/>
<comment type="caution">
    <text evidence="2">The sequence shown here is derived from an EMBL/GenBank/DDBJ whole genome shotgun (WGS) entry which is preliminary data.</text>
</comment>
<name>A0ABS3Q7R2_9GAMM</name>
<evidence type="ECO:0000313" key="3">
    <source>
        <dbReference type="Proteomes" id="UP000664835"/>
    </source>
</evidence>
<dbReference type="Pfam" id="PF05565">
    <property type="entry name" value="Sipho_Gp157"/>
    <property type="match status" value="1"/>
</dbReference>
<dbReference type="RefSeq" id="WP_208150927.1">
    <property type="nucleotide sequence ID" value="NZ_JAGETV010000035.1"/>
</dbReference>
<evidence type="ECO:0000313" key="2">
    <source>
        <dbReference type="EMBL" id="MBO1928312.1"/>
    </source>
</evidence>
<gene>
    <name evidence="2" type="ORF">J3998_12080</name>
</gene>
<dbReference type="Proteomes" id="UP000664835">
    <property type="component" value="Unassembled WGS sequence"/>
</dbReference>
<sequence>MTALYEMTAELVELNNLMDSFEDTDTGGDDGSMALAIRDTLEGMEMAFNDKAVAIVKFAQALEGDTTAIDAEIKRLQERKKRINNRREQLRDYLRHNMEAAGHKKIECPLFTITLAKGRDQVQIADEAALPDEYVRVKTEIKPDKVAIGKALKDGATVPGAELVTGPTSLRVK</sequence>
<protein>
    <submittedName>
        <fullName evidence="2">Siphovirus Gp157 family protein</fullName>
    </submittedName>
</protein>
<dbReference type="EMBL" id="JAGETV010000035">
    <property type="protein sequence ID" value="MBO1928312.1"/>
    <property type="molecule type" value="Genomic_DNA"/>
</dbReference>
<keyword evidence="3" id="KW-1185">Reference proteome</keyword>
<feature type="coiled-coil region" evidence="1">
    <location>
        <begin position="59"/>
        <end position="93"/>
    </location>
</feature>
<evidence type="ECO:0000256" key="1">
    <source>
        <dbReference type="SAM" id="Coils"/>
    </source>
</evidence>
<reference evidence="2 3" key="1">
    <citation type="submission" date="2021-03" db="EMBL/GenBank/DDBJ databases">
        <title>Thiomicrorhabdus sp.nov.,novel sulfur-oxidizing bacteria isolated from coastal sediment.</title>
        <authorList>
            <person name="Liu X."/>
        </authorList>
    </citation>
    <scope>NUCLEOTIDE SEQUENCE [LARGE SCALE GENOMIC DNA]</scope>
    <source>
        <strain evidence="2 3">6S2-11</strain>
    </source>
</reference>
<organism evidence="2 3">
    <name type="scientific">Thiomicrorhabdus marina</name>
    <dbReference type="NCBI Taxonomy" id="2818442"/>
    <lineage>
        <taxon>Bacteria</taxon>
        <taxon>Pseudomonadati</taxon>
        <taxon>Pseudomonadota</taxon>
        <taxon>Gammaproteobacteria</taxon>
        <taxon>Thiotrichales</taxon>
        <taxon>Piscirickettsiaceae</taxon>
        <taxon>Thiomicrorhabdus</taxon>
    </lineage>
</organism>
<dbReference type="InterPro" id="IPR008840">
    <property type="entry name" value="Sipho_Gp157"/>
</dbReference>